<evidence type="ECO:0000256" key="12">
    <source>
        <dbReference type="ARBA" id="ARBA00034049"/>
    </source>
</evidence>
<dbReference type="Pfam" id="PF22314">
    <property type="entry name" value="NPC1_MLD"/>
    <property type="match status" value="2"/>
</dbReference>
<dbReference type="FunFam" id="1.20.1640.10:FF:000008">
    <property type="entry name" value="NPC intracellular cholesterol transporter 1"/>
    <property type="match status" value="1"/>
</dbReference>
<evidence type="ECO:0000256" key="13">
    <source>
        <dbReference type="SAM" id="MobiDB-lite"/>
    </source>
</evidence>
<feature type="transmembrane region" description="Helical" evidence="14">
    <location>
        <begin position="771"/>
        <end position="793"/>
    </location>
</feature>
<keyword evidence="10" id="KW-1015">Disulfide bond</keyword>
<dbReference type="GO" id="GO:0015485">
    <property type="term" value="F:cholesterol binding"/>
    <property type="evidence" value="ECO:0007669"/>
    <property type="project" value="TreeGrafter"/>
</dbReference>
<feature type="domain" description="SSD" evidence="15">
    <location>
        <begin position="707"/>
        <end position="872"/>
    </location>
</feature>
<dbReference type="PANTHER" id="PTHR45727">
    <property type="entry name" value="NPC INTRACELLULAR CHOLESTEROL TRANSPORTER 1"/>
    <property type="match status" value="1"/>
</dbReference>
<dbReference type="GO" id="GO:0006629">
    <property type="term" value="P:lipid metabolic process"/>
    <property type="evidence" value="ECO:0007669"/>
    <property type="project" value="UniProtKB-KW"/>
</dbReference>
<dbReference type="GO" id="GO:0015918">
    <property type="term" value="P:sterol transport"/>
    <property type="evidence" value="ECO:0007669"/>
    <property type="project" value="TreeGrafter"/>
</dbReference>
<feature type="region of interest" description="Disordered" evidence="13">
    <location>
        <begin position="332"/>
        <end position="360"/>
    </location>
</feature>
<keyword evidence="3" id="KW-0813">Transport</keyword>
<dbReference type="InterPro" id="IPR000731">
    <property type="entry name" value="SSD"/>
</dbReference>
<feature type="transmembrane region" description="Helical" evidence="14">
    <location>
        <begin position="1398"/>
        <end position="1418"/>
    </location>
</feature>
<dbReference type="SUPFAM" id="SSF82866">
    <property type="entry name" value="Multidrug efflux transporter AcrB transmembrane domain"/>
    <property type="match status" value="2"/>
</dbReference>
<feature type="transmembrane region" description="Helical" evidence="14">
    <location>
        <begin position="272"/>
        <end position="295"/>
    </location>
</feature>
<evidence type="ECO:0000256" key="10">
    <source>
        <dbReference type="ARBA" id="ARBA00023157"/>
    </source>
</evidence>
<dbReference type="Proteomes" id="UP000653454">
    <property type="component" value="Unassembled WGS sequence"/>
</dbReference>
<evidence type="ECO:0000256" key="14">
    <source>
        <dbReference type="SAM" id="Phobius"/>
    </source>
</evidence>
<comment type="similarity">
    <text evidence="2">Belongs to the patched family.</text>
</comment>
<feature type="transmembrane region" description="Helical" evidence="14">
    <location>
        <begin position="741"/>
        <end position="765"/>
    </location>
</feature>
<evidence type="ECO:0000256" key="2">
    <source>
        <dbReference type="ARBA" id="ARBA00005585"/>
    </source>
</evidence>
<feature type="transmembrane region" description="Helical" evidence="14">
    <location>
        <begin position="712"/>
        <end position="729"/>
    </location>
</feature>
<dbReference type="GO" id="GO:0005886">
    <property type="term" value="C:plasma membrane"/>
    <property type="evidence" value="ECO:0007669"/>
    <property type="project" value="TreeGrafter"/>
</dbReference>
<name>A0A8S4FPK7_PLUXY</name>
<dbReference type="Pfam" id="PF16414">
    <property type="entry name" value="NPC1_N"/>
    <property type="match status" value="2"/>
</dbReference>
<keyword evidence="8" id="KW-0443">Lipid metabolism</keyword>
<dbReference type="GO" id="GO:0030299">
    <property type="term" value="P:intestinal cholesterol absorption"/>
    <property type="evidence" value="ECO:0007669"/>
    <property type="project" value="TreeGrafter"/>
</dbReference>
<gene>
    <name evidence="16" type="ORF">PLXY2_LOCUS9567</name>
</gene>
<evidence type="ECO:0000256" key="6">
    <source>
        <dbReference type="ARBA" id="ARBA00022989"/>
    </source>
</evidence>
<reference evidence="16" key="1">
    <citation type="submission" date="2020-11" db="EMBL/GenBank/DDBJ databases">
        <authorList>
            <person name="Whiteford S."/>
        </authorList>
    </citation>
    <scope>NUCLEOTIDE SEQUENCE</scope>
</reference>
<evidence type="ECO:0000256" key="1">
    <source>
        <dbReference type="ARBA" id="ARBA00004127"/>
    </source>
</evidence>
<dbReference type="InterPro" id="IPR053956">
    <property type="entry name" value="NPC1_MLD"/>
</dbReference>
<evidence type="ECO:0000256" key="7">
    <source>
        <dbReference type="ARBA" id="ARBA00023055"/>
    </source>
</evidence>
<keyword evidence="11" id="KW-0325">Glycoprotein</keyword>
<feature type="transmembrane region" description="Helical" evidence="14">
    <location>
        <begin position="1721"/>
        <end position="1743"/>
    </location>
</feature>
<keyword evidence="4 14" id="KW-0812">Transmembrane</keyword>
<sequence length="1828" mass="202525">MTPPTKSRAHSPDNPGILSLMQQCPPVPSQYNVTLHHQMLIEKYCPDIAATGTSCCRTDQLKNLDEKIGTAATLLGRCPNCYQNFLKQICAMTCGNNQAEYIHPAKVVNDSATGIAYIEEIDYHLSDTYMQATFNSCKEVQVPSMSQLAISVMCGSYGATYCTAHRWFSAMGDATIPYVPFQINYIPGDESKDGFKPYSTVTKKCSEGSPINYIPGDESKDGFKPYSAVTKKCSEGSPGSPGCSCLDCSASCPAPPPRPAPPRPFSIAGADGYAVIMAIVFVIFTTLFLGGVYCCNQEPNVVGYTVVVHMAYGPGACVDGWGEARALRGDGAETSPLHSHRSSVVSDNDQEMASPPTGADAADAPATFFERLGADTETKMEDFFQWLGVTMASRPWIVLFLGLCLIVGLGHGIKYMEITTNPVELWASPTSRSRVEREYFDSHFEPFYRTEMLIISSKGLPNIEHKTLDGVVNFGPVFNASFLLEVRSLQERIKALGNTTGIQDICFAPLSSPFTGPVTPDNCAIQSIWGWFQNDVEIFNETDVDDQGNEINYLNKIIDCTNNPFNPSCLSVYGGPVLPAIALGGFLRAAEPLGKDSRFHEATAVIITLLVNNKHDKEQVSSLGGFLRAAEPLGKDSRFHEATAVIITLLVNNKHDKEQLKPALEWEKTFIEFMKNYTENEMPSYMDIAYTSERSIEDELDRESQSDVSTILVSYFIMFAYIAISLGRFTTFSRLLVDSKVTLGLGGVMIVLASVVCSIGLFGFVGVPATLIIVEVIPFLVLAVGVDNIFILVQTSQREARRPTETVAEHIGRTLGTVGPSMFVTSISESVCFFLGALSDMPAVRAFALYAGAALLVDFILQVTCFVALLAIDTHRQNDNRFDIFCCMRGQKTDNAEQSEGALYNLFKYVYVPFLMRREVRASVMVLFFAWLCSSVAYVYVPILMRREVRASVMVLFFAWLCSSVATDNCEQSEGALYNLFKYVYVPFLMRREVRASVMVLFFAWLCSSVAAYDKRKYHHSYNSQYKPACAVNTVVILVITRHQDPRCAELRSRNYESGCLDQGRYYGRPDLEPSTSLLCGSKHECSGWSTGSERAINSSGTCQDIREGSHHPEATLLVAPHIDIGLDQELSMPHDSFQLKYFQHLNQYLNIGPPVYFVVTEGLDYSDKGTQNMICGTRFCSPDSVAMQLYAATQLSNETYIAQPPNSWLDDFFDWSDNSACCKVYPNNGSFCPNDDPSGTCQPCDIKLLEPENRPSSADFNHYVPFFLQDNPGASCPKAGHAAYSQAVNYQMFNKSAKFGATYYQGYHTVLKTSADYYTALRSARSVAANLTETINRSLKEEGKNVTVNVFPYSVFYVFYEQYLTMWPDTLKSMGISVLSIFIVTFILMGFDLFSALVVVITITMIVVNIGGLMYWWGISLNAVSLVNLVMAVGIAVEFCSHLVHSFSVAPGSGREARTRTALTRTGSAVLSGITLTKFGGIIVLGFAKSQIFQKRSQMRIETRHILCNSVKYVVNAHWRRAHPHGQRRAIRHHASQVQGIIVLGEPRARSSSVKYVVNAHWRRAHPHGQRRAIRHHASQVQGIIVLGEPRARSSSVKYVVNAHWRRAHPHGQRRAIRHHASQVQGIIVLGEPRARSSSVKYVVNAHWRRAHPHGQRRAIRHHASQVQGIIVLGEPRARSSSAVLSGITRAKFKASSCWASQEPDLPGVLLPHVFYFRMYLGIVLFGAAHGLVFLPVMLSYIGSPMNKQKLHNQMLRGKEMGVAETSLTRVSDGRESRPYRQYNFDTLLGITRGGRRRRLDFRGPAYGSLDATEPLATTSGTINDGG</sequence>
<evidence type="ECO:0000256" key="4">
    <source>
        <dbReference type="ARBA" id="ARBA00022692"/>
    </source>
</evidence>
<evidence type="ECO:0000256" key="8">
    <source>
        <dbReference type="ARBA" id="ARBA00023098"/>
    </source>
</evidence>
<dbReference type="PANTHER" id="PTHR45727:SF2">
    <property type="entry name" value="NPC INTRACELLULAR CHOLESTEROL TRANSPORTER 1"/>
    <property type="match status" value="1"/>
</dbReference>
<evidence type="ECO:0000313" key="17">
    <source>
        <dbReference type="Proteomes" id="UP000653454"/>
    </source>
</evidence>
<keyword evidence="5" id="KW-0732">Signal</keyword>
<keyword evidence="9 14" id="KW-0472">Membrane</keyword>
<feature type="transmembrane region" description="Helical" evidence="14">
    <location>
        <begin position="924"/>
        <end position="945"/>
    </location>
</feature>
<evidence type="ECO:0000259" key="15">
    <source>
        <dbReference type="PROSITE" id="PS50156"/>
    </source>
</evidence>
<keyword evidence="6 14" id="KW-1133">Transmembrane helix</keyword>
<organism evidence="16 17">
    <name type="scientific">Plutella xylostella</name>
    <name type="common">Diamondback moth</name>
    <name type="synonym">Plutella maculipennis</name>
    <dbReference type="NCBI Taxonomy" id="51655"/>
    <lineage>
        <taxon>Eukaryota</taxon>
        <taxon>Metazoa</taxon>
        <taxon>Ecdysozoa</taxon>
        <taxon>Arthropoda</taxon>
        <taxon>Hexapoda</taxon>
        <taxon>Insecta</taxon>
        <taxon>Pterygota</taxon>
        <taxon>Neoptera</taxon>
        <taxon>Endopterygota</taxon>
        <taxon>Lepidoptera</taxon>
        <taxon>Glossata</taxon>
        <taxon>Ditrysia</taxon>
        <taxon>Yponomeutoidea</taxon>
        <taxon>Plutellidae</taxon>
        <taxon>Plutella</taxon>
    </lineage>
</organism>
<evidence type="ECO:0000256" key="9">
    <source>
        <dbReference type="ARBA" id="ARBA00023136"/>
    </source>
</evidence>
<keyword evidence="17" id="KW-1185">Reference proteome</keyword>
<feature type="transmembrane region" description="Helical" evidence="14">
    <location>
        <begin position="1375"/>
        <end position="1392"/>
    </location>
</feature>
<keyword evidence="7" id="KW-0445">Lipid transport</keyword>
<dbReference type="InterPro" id="IPR032190">
    <property type="entry name" value="NPC1_N"/>
</dbReference>
<comment type="caution">
    <text evidence="16">The sequence shown here is derived from an EMBL/GenBank/DDBJ whole genome shotgun (WGS) entry which is preliminary data.</text>
</comment>
<protein>
    <submittedName>
        <fullName evidence="16">(diamondback moth) hypothetical protein</fullName>
    </submittedName>
</protein>
<feature type="transmembrane region" description="Helical" evidence="14">
    <location>
        <begin position="396"/>
        <end position="413"/>
    </location>
</feature>
<feature type="transmembrane region" description="Helical" evidence="14">
    <location>
        <begin position="848"/>
        <end position="872"/>
    </location>
</feature>
<evidence type="ECO:0000256" key="5">
    <source>
        <dbReference type="ARBA" id="ARBA00022729"/>
    </source>
</evidence>
<comment type="subcellular location">
    <subcellularLocation>
        <location evidence="1">Endomembrane system</location>
        <topology evidence="1">Multi-pass membrane protein</topology>
    </subcellularLocation>
</comment>
<dbReference type="Pfam" id="PF12349">
    <property type="entry name" value="Sterol-sensing"/>
    <property type="match status" value="1"/>
</dbReference>
<feature type="transmembrane region" description="Helical" evidence="14">
    <location>
        <begin position="1430"/>
        <end position="1450"/>
    </location>
</feature>
<evidence type="ECO:0000313" key="16">
    <source>
        <dbReference type="EMBL" id="CAG9129531.1"/>
    </source>
</evidence>
<dbReference type="GO" id="GO:0012505">
    <property type="term" value="C:endomembrane system"/>
    <property type="evidence" value="ECO:0007669"/>
    <property type="project" value="UniProtKB-SubCell"/>
</dbReference>
<comment type="catalytic activity">
    <reaction evidence="12">
        <text>cholesterol(in) = cholesterol(out)</text>
        <dbReference type="Rhea" id="RHEA:39747"/>
        <dbReference type="ChEBI" id="CHEBI:16113"/>
    </reaction>
</comment>
<evidence type="ECO:0000256" key="11">
    <source>
        <dbReference type="ARBA" id="ARBA00023180"/>
    </source>
</evidence>
<dbReference type="GO" id="GO:0042632">
    <property type="term" value="P:cholesterol homeostasis"/>
    <property type="evidence" value="ECO:0007669"/>
    <property type="project" value="TreeGrafter"/>
</dbReference>
<dbReference type="PROSITE" id="PS50156">
    <property type="entry name" value="SSD"/>
    <property type="match status" value="1"/>
</dbReference>
<accession>A0A8S4FPK7</accession>
<feature type="transmembrane region" description="Helical" evidence="14">
    <location>
        <begin position="1470"/>
        <end position="1489"/>
    </location>
</feature>
<dbReference type="Gene3D" id="1.20.1640.10">
    <property type="entry name" value="Multidrug efflux transporter AcrB transmembrane domain"/>
    <property type="match status" value="2"/>
</dbReference>
<feature type="transmembrane region" description="Helical" evidence="14">
    <location>
        <begin position="814"/>
        <end position="836"/>
    </location>
</feature>
<proteinExistence type="inferred from homology"/>
<dbReference type="InterPro" id="IPR053958">
    <property type="entry name" value="HMGCR/SNAP/NPC1-like_SSD"/>
</dbReference>
<dbReference type="EMBL" id="CAJHNJ030000038">
    <property type="protein sequence ID" value="CAG9129531.1"/>
    <property type="molecule type" value="Genomic_DNA"/>
</dbReference>
<evidence type="ECO:0000256" key="3">
    <source>
        <dbReference type="ARBA" id="ARBA00022448"/>
    </source>
</evidence>